<organism evidence="1 2">
    <name type="scientific">Keguizhuia sedimenti</name>
    <dbReference type="NCBI Taxonomy" id="3064264"/>
    <lineage>
        <taxon>Bacteria</taxon>
        <taxon>Pseudomonadati</taxon>
        <taxon>Pseudomonadota</taxon>
        <taxon>Betaproteobacteria</taxon>
        <taxon>Burkholderiales</taxon>
        <taxon>Oxalobacteraceae</taxon>
        <taxon>Keguizhuia</taxon>
    </lineage>
</organism>
<evidence type="ECO:0000313" key="2">
    <source>
        <dbReference type="Proteomes" id="UP001225596"/>
    </source>
</evidence>
<reference evidence="1 2" key="1">
    <citation type="submission" date="2023-08" db="EMBL/GenBank/DDBJ databases">
        <title>Oxalobacteraceae gen .nov., isolated from river sludge outside the plant.</title>
        <authorList>
            <person name="Zhao S.Y."/>
        </authorList>
    </citation>
    <scope>NUCLEOTIDE SEQUENCE [LARGE SCALE GENOMIC DNA]</scope>
    <source>
        <strain evidence="1 2">R-40</strain>
    </source>
</reference>
<sequence length="57" mass="6519">MEQIMFAFHKRQHALTFLRLECILDFRSLRDVCKNHGLLAGIRHVAVLAEKSSGGRP</sequence>
<dbReference type="Proteomes" id="UP001225596">
    <property type="component" value="Unassembled WGS sequence"/>
</dbReference>
<dbReference type="EMBL" id="JAUYVH010000002">
    <property type="protein sequence ID" value="MDQ9170138.1"/>
    <property type="molecule type" value="Genomic_DNA"/>
</dbReference>
<comment type="caution">
    <text evidence="1">The sequence shown here is derived from an EMBL/GenBank/DDBJ whole genome shotgun (WGS) entry which is preliminary data.</text>
</comment>
<name>A0ABU1BPA5_9BURK</name>
<proteinExistence type="predicted"/>
<keyword evidence="2" id="KW-1185">Reference proteome</keyword>
<gene>
    <name evidence="1" type="ORF">Q8A64_06885</name>
</gene>
<evidence type="ECO:0000313" key="1">
    <source>
        <dbReference type="EMBL" id="MDQ9170138.1"/>
    </source>
</evidence>
<dbReference type="RefSeq" id="WP_338436051.1">
    <property type="nucleotide sequence ID" value="NZ_JAUYVH010000002.1"/>
</dbReference>
<accession>A0ABU1BPA5</accession>
<protein>
    <submittedName>
        <fullName evidence="1">Uncharacterized protein</fullName>
    </submittedName>
</protein>